<evidence type="ECO:0000313" key="6">
    <source>
        <dbReference type="EMBL" id="GBG00383.1"/>
    </source>
</evidence>
<dbReference type="FunCoup" id="A0A2V0PMR2">
    <property type="interactions" value="263"/>
</dbReference>
<comment type="caution">
    <text evidence="6">The sequence shown here is derived from an EMBL/GenBank/DDBJ whole genome shotgun (WGS) entry which is preliminary data.</text>
</comment>
<organism evidence="6 7">
    <name type="scientific">Raphidocelis subcapitata</name>
    <dbReference type="NCBI Taxonomy" id="307507"/>
    <lineage>
        <taxon>Eukaryota</taxon>
        <taxon>Viridiplantae</taxon>
        <taxon>Chlorophyta</taxon>
        <taxon>core chlorophytes</taxon>
        <taxon>Chlorophyceae</taxon>
        <taxon>CS clade</taxon>
        <taxon>Sphaeropleales</taxon>
        <taxon>Selenastraceae</taxon>
        <taxon>Raphidocelis</taxon>
    </lineage>
</organism>
<dbReference type="AlphaFoldDB" id="A0A2V0PMR2"/>
<comment type="subcellular location">
    <subcellularLocation>
        <location evidence="1">Mitochondrion matrix</location>
    </subcellularLocation>
</comment>
<dbReference type="GO" id="GO:0005759">
    <property type="term" value="C:mitochondrial matrix"/>
    <property type="evidence" value="ECO:0007669"/>
    <property type="project" value="UniProtKB-SubCell"/>
</dbReference>
<dbReference type="InParanoid" id="A0A2V0PMR2"/>
<reference evidence="6 7" key="1">
    <citation type="journal article" date="2018" name="Sci. Rep.">
        <title>Raphidocelis subcapitata (=Pseudokirchneriella subcapitata) provides an insight into genome evolution and environmental adaptations in the Sphaeropleales.</title>
        <authorList>
            <person name="Suzuki S."/>
            <person name="Yamaguchi H."/>
            <person name="Nakajima N."/>
            <person name="Kawachi M."/>
        </authorList>
    </citation>
    <scope>NUCLEOTIDE SEQUENCE [LARGE SCALE GENOMIC DNA]</scope>
    <source>
        <strain evidence="6 7">NIES-35</strain>
    </source>
</reference>
<sequence>MQISGVARSVLSLYRQVLRAARRHDPTTRKHVEAFARAELEKSRGVSKTNVQQIEHLLRKGQRQLSQLQDPAFAQFRWGGTAE</sequence>
<evidence type="ECO:0000256" key="3">
    <source>
        <dbReference type="ARBA" id="ARBA00023186"/>
    </source>
</evidence>
<dbReference type="PANTHER" id="PTHR13675">
    <property type="entry name" value="LYR MOTIF-CONTAINING PROTEIN 2"/>
    <property type="match status" value="1"/>
</dbReference>
<dbReference type="OrthoDB" id="273010at2759"/>
<keyword evidence="2" id="KW-0496">Mitochondrion</keyword>
<comment type="similarity">
    <text evidence="4">Belongs to the complex I LYR family. SDHAF1 subfamily.</text>
</comment>
<keyword evidence="7" id="KW-1185">Reference proteome</keyword>
<dbReference type="STRING" id="307507.A0A2V0PMR2"/>
<dbReference type="CDD" id="cd20268">
    <property type="entry name" value="Complex1_LYR_SDHAF1_LYRM8"/>
    <property type="match status" value="1"/>
</dbReference>
<evidence type="ECO:0000313" key="7">
    <source>
        <dbReference type="Proteomes" id="UP000247498"/>
    </source>
</evidence>
<protein>
    <recommendedName>
        <fullName evidence="5">Complex 1 LYR protein domain-containing protein</fullName>
    </recommendedName>
</protein>
<gene>
    <name evidence="6" type="ORF">Rsub_13135</name>
</gene>
<dbReference type="EMBL" id="BDRX01000218">
    <property type="protein sequence ID" value="GBG00383.1"/>
    <property type="molecule type" value="Genomic_DNA"/>
</dbReference>
<evidence type="ECO:0000256" key="1">
    <source>
        <dbReference type="ARBA" id="ARBA00004305"/>
    </source>
</evidence>
<dbReference type="Pfam" id="PF05347">
    <property type="entry name" value="Complex1_LYR"/>
    <property type="match status" value="1"/>
</dbReference>
<evidence type="ECO:0000259" key="5">
    <source>
        <dbReference type="Pfam" id="PF05347"/>
    </source>
</evidence>
<dbReference type="PANTHER" id="PTHR13675:SF1">
    <property type="entry name" value="SUCCINATE DEHYDROGENASE ASSEMBLY FACTOR 1, MITOCHONDRIAL"/>
    <property type="match status" value="1"/>
</dbReference>
<evidence type="ECO:0000256" key="4">
    <source>
        <dbReference type="ARBA" id="ARBA00025715"/>
    </source>
</evidence>
<accession>A0A2V0PMR2</accession>
<dbReference type="InterPro" id="IPR045295">
    <property type="entry name" value="Complex1_LYR_SDHAF1_LYRM8"/>
</dbReference>
<dbReference type="GO" id="GO:0034553">
    <property type="term" value="P:mitochondrial respiratory chain complex II assembly"/>
    <property type="evidence" value="ECO:0007669"/>
    <property type="project" value="InterPro"/>
</dbReference>
<name>A0A2V0PMR2_9CHLO</name>
<dbReference type="InterPro" id="IPR008011">
    <property type="entry name" value="Complex1_LYR_dom"/>
</dbReference>
<feature type="domain" description="Complex 1 LYR protein" evidence="5">
    <location>
        <begin position="8"/>
        <end position="66"/>
    </location>
</feature>
<proteinExistence type="inferred from homology"/>
<keyword evidence="3" id="KW-0143">Chaperone</keyword>
<dbReference type="Proteomes" id="UP000247498">
    <property type="component" value="Unassembled WGS sequence"/>
</dbReference>
<evidence type="ECO:0000256" key="2">
    <source>
        <dbReference type="ARBA" id="ARBA00023128"/>
    </source>
</evidence>